<keyword evidence="13" id="KW-0143">Chaperone</keyword>
<evidence type="ECO:0000256" key="18">
    <source>
        <dbReference type="ARBA" id="ARBA00080486"/>
    </source>
</evidence>
<keyword evidence="4" id="KW-0963">Cytoplasm</keyword>
<evidence type="ECO:0000313" key="22">
    <source>
        <dbReference type="EMBL" id="ELW64461.1"/>
    </source>
</evidence>
<dbReference type="GO" id="GO:0005840">
    <property type="term" value="C:ribosome"/>
    <property type="evidence" value="ECO:0007669"/>
    <property type="project" value="UniProtKB-KW"/>
</dbReference>
<evidence type="ECO:0000256" key="4">
    <source>
        <dbReference type="ARBA" id="ARBA00022490"/>
    </source>
</evidence>
<evidence type="ECO:0000256" key="10">
    <source>
        <dbReference type="ARBA" id="ARBA00022980"/>
    </source>
</evidence>
<evidence type="ECO:0000256" key="3">
    <source>
        <dbReference type="ARBA" id="ARBA00006607"/>
    </source>
</evidence>
<dbReference type="GO" id="GO:0140662">
    <property type="term" value="F:ATP-dependent protein folding chaperone"/>
    <property type="evidence" value="ECO:0007669"/>
    <property type="project" value="InterPro"/>
</dbReference>
<evidence type="ECO:0000256" key="14">
    <source>
        <dbReference type="ARBA" id="ARBA00023274"/>
    </source>
</evidence>
<dbReference type="PROSITE" id="PS51746">
    <property type="entry name" value="PPM_2"/>
    <property type="match status" value="1"/>
</dbReference>
<keyword evidence="14" id="KW-0687">Ribonucleoprotein</keyword>
<keyword evidence="22" id="KW-0808">Transferase</keyword>
<comment type="function">
    <text evidence="15">Key adapter protein that plays an essential role in JNK and NF-kappa-B activation and proinflammatory cytokines production in response to stimulation with TLRs and cytokines. Mechanistically, associates with the catalytic domain of MAP3K7/TAK1 to trigger MAP3K7/TAK1 autophosphorylation leading to its full activation. Similarly, associates with MAPK14 and triggers its autophosphorylation and subsequent activation. In turn, MAPK14 phosphorylates TAB1 and inhibits MAP3K7/TAK1 activation in a feedback control mechanism. Also plays a role in recruiting MAPK14 to the TAK1 complex for the phosphorylation of the TAB2 and TAB3 regulatory subunits.</text>
</comment>
<dbReference type="GO" id="GO:0016301">
    <property type="term" value="F:kinase activity"/>
    <property type="evidence" value="ECO:0007669"/>
    <property type="project" value="UniProtKB-KW"/>
</dbReference>
<dbReference type="GO" id="GO:0006412">
    <property type="term" value="P:translation"/>
    <property type="evidence" value="ECO:0007669"/>
    <property type="project" value="InterPro"/>
</dbReference>
<dbReference type="SUPFAM" id="SSF48592">
    <property type="entry name" value="GroEL equatorial domain-like"/>
    <property type="match status" value="1"/>
</dbReference>
<dbReference type="Pfam" id="PF01015">
    <property type="entry name" value="Ribosomal_S3Ae"/>
    <property type="match status" value="1"/>
</dbReference>
<feature type="compositionally biased region" description="Polar residues" evidence="20">
    <location>
        <begin position="629"/>
        <end position="650"/>
    </location>
</feature>
<keyword evidence="6" id="KW-0547">Nucleotide-binding</keyword>
<feature type="region of interest" description="Disordered" evidence="20">
    <location>
        <begin position="629"/>
        <end position="677"/>
    </location>
</feature>
<dbReference type="STRING" id="246437.L9KNU9"/>
<keyword evidence="11" id="KW-0472">Membrane</keyword>
<dbReference type="GO" id="GO:1990904">
    <property type="term" value="C:ribonucleoprotein complex"/>
    <property type="evidence" value="ECO:0007669"/>
    <property type="project" value="UniProtKB-KW"/>
</dbReference>
<dbReference type="InterPro" id="IPR036457">
    <property type="entry name" value="PPM-type-like_dom_sf"/>
</dbReference>
<evidence type="ECO:0000259" key="21">
    <source>
        <dbReference type="PROSITE" id="PS51746"/>
    </source>
</evidence>
<keyword evidence="22" id="KW-0418">Kinase</keyword>
<dbReference type="SUPFAM" id="SSF81606">
    <property type="entry name" value="PP2C-like"/>
    <property type="match status" value="1"/>
</dbReference>
<dbReference type="FunFam" id="3.60.40.10:FF:000014">
    <property type="entry name" value="TGF-beta-activated kinase 1 and MAP3K7-binding protein 1-like"/>
    <property type="match status" value="1"/>
</dbReference>
<keyword evidence="9" id="KW-0832">Ubl conjugation</keyword>
<dbReference type="Gene3D" id="3.60.40.10">
    <property type="entry name" value="PPM-type phosphatase domain"/>
    <property type="match status" value="1"/>
</dbReference>
<dbReference type="GO" id="GO:1902533">
    <property type="term" value="P:positive regulation of intracellular signal transduction"/>
    <property type="evidence" value="ECO:0007669"/>
    <property type="project" value="UniProtKB-ARBA"/>
</dbReference>
<dbReference type="Gene3D" id="1.10.560.10">
    <property type="entry name" value="GroEL-like equatorial domain"/>
    <property type="match status" value="1"/>
</dbReference>
<keyword evidence="23" id="KW-1185">Reference proteome</keyword>
<evidence type="ECO:0000256" key="17">
    <source>
        <dbReference type="ARBA" id="ARBA00074232"/>
    </source>
</evidence>
<dbReference type="Pfam" id="PF00118">
    <property type="entry name" value="Cpn60_TCP1"/>
    <property type="match status" value="1"/>
</dbReference>
<dbReference type="GO" id="GO:0042026">
    <property type="term" value="P:protein refolding"/>
    <property type="evidence" value="ECO:0007669"/>
    <property type="project" value="InterPro"/>
</dbReference>
<dbReference type="InterPro" id="IPR017998">
    <property type="entry name" value="Chaperone_TCP-1"/>
</dbReference>
<evidence type="ECO:0000256" key="7">
    <source>
        <dbReference type="ARBA" id="ARBA00022824"/>
    </source>
</evidence>
<dbReference type="InterPro" id="IPR001932">
    <property type="entry name" value="PPM-type_phosphatase-like_dom"/>
</dbReference>
<comment type="subcellular location">
    <subcellularLocation>
        <location evidence="2">Cytoplasm</location>
        <location evidence="2">Cytosol</location>
    </subcellularLocation>
    <subcellularLocation>
        <location evidence="1">Endoplasmic reticulum membrane</location>
        <topology evidence="1">Peripheral membrane protein</topology>
        <orientation evidence="1">Cytoplasmic side</orientation>
    </subcellularLocation>
</comment>
<keyword evidence="7" id="KW-0256">Endoplasmic reticulum</keyword>
<evidence type="ECO:0000313" key="23">
    <source>
        <dbReference type="Proteomes" id="UP000011518"/>
    </source>
</evidence>
<evidence type="ECO:0000256" key="8">
    <source>
        <dbReference type="ARBA" id="ARBA00022840"/>
    </source>
</evidence>
<dbReference type="InterPro" id="IPR001844">
    <property type="entry name" value="Cpn60/GroEL"/>
</dbReference>
<dbReference type="GO" id="GO:0005524">
    <property type="term" value="F:ATP binding"/>
    <property type="evidence" value="ECO:0007669"/>
    <property type="project" value="UniProtKB-KW"/>
</dbReference>
<evidence type="ECO:0000256" key="9">
    <source>
        <dbReference type="ARBA" id="ARBA00022843"/>
    </source>
</evidence>
<evidence type="ECO:0000256" key="13">
    <source>
        <dbReference type="ARBA" id="ARBA00023186"/>
    </source>
</evidence>
<evidence type="ECO:0000256" key="12">
    <source>
        <dbReference type="ARBA" id="ARBA00023180"/>
    </source>
</evidence>
<evidence type="ECO:0000256" key="11">
    <source>
        <dbReference type="ARBA" id="ARBA00023136"/>
    </source>
</evidence>
<dbReference type="GO" id="GO:0003735">
    <property type="term" value="F:structural constituent of ribosome"/>
    <property type="evidence" value="ECO:0007669"/>
    <property type="project" value="InterPro"/>
</dbReference>
<protein>
    <recommendedName>
        <fullName evidence="17">TGF-beta-activated kinase 1 and MAP3K7-binding protein 1</fullName>
    </recommendedName>
    <alternativeName>
        <fullName evidence="18">Mitogen-activated protein kinase kinase kinase 7-interacting protein 1</fullName>
    </alternativeName>
    <alternativeName>
        <fullName evidence="19">TGF-beta-activated kinase 1-binding protein 1</fullName>
    </alternativeName>
</protein>
<dbReference type="EMBL" id="KB320729">
    <property type="protein sequence ID" value="ELW64461.1"/>
    <property type="molecule type" value="Genomic_DNA"/>
</dbReference>
<dbReference type="InterPro" id="IPR027413">
    <property type="entry name" value="GROEL-like_equatorial_sf"/>
</dbReference>
<evidence type="ECO:0000256" key="5">
    <source>
        <dbReference type="ARBA" id="ARBA00022553"/>
    </source>
</evidence>
<keyword evidence="5" id="KW-0597">Phosphoprotein</keyword>
<keyword evidence="12" id="KW-0325">Glycoprotein</keyword>
<dbReference type="FunCoup" id="L9KNU9">
    <property type="interactions" value="2523"/>
</dbReference>
<dbReference type="GO" id="GO:0005789">
    <property type="term" value="C:endoplasmic reticulum membrane"/>
    <property type="evidence" value="ECO:0007669"/>
    <property type="project" value="UniProtKB-SubCell"/>
</dbReference>
<sequence length="703" mass="76509">MMEIMTQEVQTNDLKEVVNKLIPDSIGKDTEKAGQSKYPLHDVLVRKVKMLKELKFELGKLMELHGEEMLRLPTVLRQMRPVSRALAPHLTRAYAKDVKLGADARALMLQGVDLLADAAAVTMGPKGRTGIVEQSWGSPRVTKDGVTVAKSMDLQDKYKNTGAKLVQDVANNTIEEAGDGTTTATVLAPLLPRKASRRLVKVLIQWKSGGEQQPSWTDDLPLCHLSGVGTASNRSYSADGKGTESHPPEDSWLKFRSENNCFLYGVFNGYDGNRVTSFVAQRLSAELLLGQLNAEHTEADVRRVLLQAFDVVERSFLESIDDALAEKASLQSQLPEGVPQHQLPPQYQKILERLRTLEREVSGGAMAVVAVLLNNKLYVANVGTNRALLCKSTVDGLQVTQLNMDHTTENEDELFRLSQLGLDAGKIKQVGIICGQESTRRIGDYKVKYGYTDIELLSAAKSRPIIAEPEIHGAQPLDGVTGFLVLMSEGLYKALEAAHGPGQANQEIAAMIDTEFAKQTSLDAVAQAVVDRVRRIHGDTFASGGERAKFCPRHEDMTLLVRNFGYPLGELSQPTATPASAAGGRVYPVSVPYSSAQSTSKTSVTLSLVMPSQGQMVNGAHSASTLDEATPTLTNQSPTMTLQSTNTHTQSSSSSSDGGLFRSRPAHSLPPGEDGRVEPYVDFAEFYRLWSVDHGEQSVMTAP</sequence>
<reference evidence="23" key="2">
    <citation type="journal article" date="2013" name="Nat. Commun.">
        <title>Genome of the Chinese tree shrew.</title>
        <authorList>
            <person name="Fan Y."/>
            <person name="Huang Z.Y."/>
            <person name="Cao C.C."/>
            <person name="Chen C.S."/>
            <person name="Chen Y.X."/>
            <person name="Fan D.D."/>
            <person name="He J."/>
            <person name="Hou H.L."/>
            <person name="Hu L."/>
            <person name="Hu X.T."/>
            <person name="Jiang X.T."/>
            <person name="Lai R."/>
            <person name="Lang Y.S."/>
            <person name="Liang B."/>
            <person name="Liao S.G."/>
            <person name="Mu D."/>
            <person name="Ma Y.Y."/>
            <person name="Niu Y.Y."/>
            <person name="Sun X.Q."/>
            <person name="Xia J.Q."/>
            <person name="Xiao J."/>
            <person name="Xiong Z.Q."/>
            <person name="Xu L."/>
            <person name="Yang L."/>
            <person name="Zhang Y."/>
            <person name="Zhao W."/>
            <person name="Zhao X.D."/>
            <person name="Zheng Y.T."/>
            <person name="Zhou J.M."/>
            <person name="Zhu Y.B."/>
            <person name="Zhang G.J."/>
            <person name="Wang J."/>
            <person name="Yao Y.G."/>
        </authorList>
    </citation>
    <scope>NUCLEOTIDE SEQUENCE [LARGE SCALE GENOMIC DNA]</scope>
</reference>
<dbReference type="GO" id="GO:0019209">
    <property type="term" value="F:kinase activator activity"/>
    <property type="evidence" value="ECO:0007669"/>
    <property type="project" value="UniProtKB-ARBA"/>
</dbReference>
<evidence type="ECO:0000256" key="15">
    <source>
        <dbReference type="ARBA" id="ARBA00057862"/>
    </source>
</evidence>
<evidence type="ECO:0000256" key="19">
    <source>
        <dbReference type="ARBA" id="ARBA00080658"/>
    </source>
</evidence>
<gene>
    <name evidence="22" type="ORF">TREES_T100011990</name>
</gene>
<evidence type="ECO:0000256" key="20">
    <source>
        <dbReference type="SAM" id="MobiDB-lite"/>
    </source>
</evidence>
<dbReference type="InParanoid" id="L9KNU9"/>
<dbReference type="GO" id="GO:0007165">
    <property type="term" value="P:signal transduction"/>
    <property type="evidence" value="ECO:0007669"/>
    <property type="project" value="UniProtKB-ARBA"/>
</dbReference>
<dbReference type="Proteomes" id="UP000011518">
    <property type="component" value="Unassembled WGS sequence"/>
</dbReference>
<dbReference type="SMART" id="SM00332">
    <property type="entry name" value="PP2Cc"/>
    <property type="match status" value="1"/>
</dbReference>
<evidence type="ECO:0000256" key="1">
    <source>
        <dbReference type="ARBA" id="ARBA00004397"/>
    </source>
</evidence>
<feature type="domain" description="PPM-type phosphatase" evidence="21">
    <location>
        <begin position="227"/>
        <end position="564"/>
    </location>
</feature>
<dbReference type="eggNOG" id="KOG0698">
    <property type="taxonomic scope" value="Eukaryota"/>
</dbReference>
<dbReference type="PANTHER" id="PTHR45633">
    <property type="entry name" value="60 KDA HEAT SHOCK PROTEIN, MITOCHONDRIAL"/>
    <property type="match status" value="1"/>
</dbReference>
<dbReference type="InterPro" id="IPR001593">
    <property type="entry name" value="Ribosomal_eS1"/>
</dbReference>
<organism evidence="22 23">
    <name type="scientific">Tupaia chinensis</name>
    <name type="common">Chinese tree shrew</name>
    <name type="synonym">Tupaia belangeri chinensis</name>
    <dbReference type="NCBI Taxonomy" id="246437"/>
    <lineage>
        <taxon>Eukaryota</taxon>
        <taxon>Metazoa</taxon>
        <taxon>Chordata</taxon>
        <taxon>Craniata</taxon>
        <taxon>Vertebrata</taxon>
        <taxon>Euteleostomi</taxon>
        <taxon>Mammalia</taxon>
        <taxon>Eutheria</taxon>
        <taxon>Euarchontoglires</taxon>
        <taxon>Scandentia</taxon>
        <taxon>Tupaiidae</taxon>
        <taxon>Tupaia</taxon>
    </lineage>
</organism>
<comment type="subunit">
    <text evidence="16">Interacts with XIAP and BIRC7. Interacts with TRAF6 and MAP3K7; during IL-1 signaling. Identified in the TRIKA2 complex composed of MAP3K7, TAB1 and TAB2. Interacts with TRAF6 and MAPK14; these interactions allow MAPK14 autophosphorylation. Interacts with STING1; interaction takes place following cGAMP activation and promotes TAB1 recruitment to the endoplasmic reticulum, triggering MAP3K7/TAK1 activation and STING1 phosphorylation.</text>
</comment>
<accession>L9KNU9</accession>
<evidence type="ECO:0000256" key="2">
    <source>
        <dbReference type="ARBA" id="ARBA00004514"/>
    </source>
</evidence>
<evidence type="ECO:0000256" key="16">
    <source>
        <dbReference type="ARBA" id="ARBA00062935"/>
    </source>
</evidence>
<proteinExistence type="inferred from homology"/>
<dbReference type="PRINTS" id="PR00304">
    <property type="entry name" value="TCOMPLEXTCP1"/>
</dbReference>
<dbReference type="GO" id="GO:0005829">
    <property type="term" value="C:cytosol"/>
    <property type="evidence" value="ECO:0007669"/>
    <property type="project" value="UniProtKB-SubCell"/>
</dbReference>
<dbReference type="AlphaFoldDB" id="L9KNU9"/>
<reference evidence="23" key="1">
    <citation type="submission" date="2012-07" db="EMBL/GenBank/DDBJ databases">
        <title>Genome of the Chinese tree shrew, a rising model animal genetically related to primates.</title>
        <authorList>
            <person name="Zhang G."/>
            <person name="Fan Y."/>
            <person name="Yao Y."/>
            <person name="Huang Z."/>
        </authorList>
    </citation>
    <scope>NUCLEOTIDE SEQUENCE [LARGE SCALE GENOMIC DNA]</scope>
</reference>
<keyword evidence="10" id="KW-0689">Ribosomal protein</keyword>
<evidence type="ECO:0000256" key="6">
    <source>
        <dbReference type="ARBA" id="ARBA00022741"/>
    </source>
</evidence>
<dbReference type="Pfam" id="PF00481">
    <property type="entry name" value="PP2C"/>
    <property type="match status" value="1"/>
</dbReference>
<name>L9KNU9_TUPCH</name>
<dbReference type="CDD" id="cd00143">
    <property type="entry name" value="PP2Cc"/>
    <property type="match status" value="1"/>
</dbReference>
<dbReference type="InterPro" id="IPR002423">
    <property type="entry name" value="Cpn60/GroEL/TCP-1"/>
</dbReference>
<keyword evidence="8" id="KW-0067">ATP-binding</keyword>
<comment type="similarity">
    <text evidence="3">Belongs to the chaperonin (HSP60) family.</text>
</comment>